<dbReference type="AlphaFoldDB" id="A0A561P6Y5"/>
<protein>
    <submittedName>
        <fullName evidence="1">Uncharacterized protein</fullName>
    </submittedName>
</protein>
<dbReference type="RefSeq" id="WP_145673892.1">
    <property type="nucleotide sequence ID" value="NZ_VIWO01000011.1"/>
</dbReference>
<dbReference type="EMBL" id="VIWO01000011">
    <property type="protein sequence ID" value="TWF33879.1"/>
    <property type="molecule type" value="Genomic_DNA"/>
</dbReference>
<gene>
    <name evidence="1" type="ORF">FHW36_11169</name>
</gene>
<dbReference type="Proteomes" id="UP000320811">
    <property type="component" value="Unassembled WGS sequence"/>
</dbReference>
<organism evidence="1 2">
    <name type="scientific">Chitinophaga polysaccharea</name>
    <dbReference type="NCBI Taxonomy" id="1293035"/>
    <lineage>
        <taxon>Bacteria</taxon>
        <taxon>Pseudomonadati</taxon>
        <taxon>Bacteroidota</taxon>
        <taxon>Chitinophagia</taxon>
        <taxon>Chitinophagales</taxon>
        <taxon>Chitinophagaceae</taxon>
        <taxon>Chitinophaga</taxon>
    </lineage>
</organism>
<dbReference type="Pfam" id="PF19371">
    <property type="entry name" value="DUF5946"/>
    <property type="match status" value="1"/>
</dbReference>
<dbReference type="OrthoDB" id="4638711at2"/>
<keyword evidence="2" id="KW-1185">Reference proteome</keyword>
<evidence type="ECO:0000313" key="1">
    <source>
        <dbReference type="EMBL" id="TWF33879.1"/>
    </source>
</evidence>
<name>A0A561P6Y5_9BACT</name>
<accession>A0A561P6Y5</accession>
<reference evidence="1 2" key="1">
    <citation type="submission" date="2019-06" db="EMBL/GenBank/DDBJ databases">
        <title>Sorghum-associated microbial communities from plants grown in Nebraska, USA.</title>
        <authorList>
            <person name="Schachtman D."/>
        </authorList>
    </citation>
    <scope>NUCLEOTIDE SEQUENCE [LARGE SCALE GENOMIC DNA]</scope>
    <source>
        <strain evidence="1 2">1209</strain>
    </source>
</reference>
<evidence type="ECO:0000313" key="2">
    <source>
        <dbReference type="Proteomes" id="UP000320811"/>
    </source>
</evidence>
<comment type="caution">
    <text evidence="1">The sequence shown here is derived from an EMBL/GenBank/DDBJ whole genome shotgun (WGS) entry which is preliminary data.</text>
</comment>
<sequence length="137" mass="15961">METNTNTSGLWKQKFYDCLAIEFSDPSYFKVHHLLVITYMLQTDGYDPAYSHEAVKLLEGFLYKGVSPKQFIEFHQNSSDYNHGIENKQQRNLNRFDWEIDILSISTLDAAAYCQDVRNWAESVLQIIKSKPTEKSI</sequence>
<proteinExistence type="predicted"/>
<dbReference type="InterPro" id="IPR045990">
    <property type="entry name" value="DUF5946"/>
</dbReference>